<evidence type="ECO:0000313" key="3">
    <source>
        <dbReference type="EMBL" id="CAF1227258.1"/>
    </source>
</evidence>
<dbReference type="EMBL" id="CAJNOE010000461">
    <property type="protein sequence ID" value="CAF1227258.1"/>
    <property type="molecule type" value="Genomic_DNA"/>
</dbReference>
<feature type="region of interest" description="Disordered" evidence="2">
    <location>
        <begin position="250"/>
        <end position="274"/>
    </location>
</feature>
<evidence type="ECO:0000256" key="2">
    <source>
        <dbReference type="SAM" id="MobiDB-lite"/>
    </source>
</evidence>
<sequence length="300" mass="35492">MVLHFGAIILRTELSVKHAKHISDLKLYYEHEIEELKNQLNTTKMGHTASSAGQSVKTINKYENDMFKRQIEELRDQLKSKDFEFKNHQRVINDLQQQLNDLRSIKERQDEKLRHTDKQTLQYRKDNEQIASDLNLTRERLVRLEERYRDLDNETKAYRQANFTNDTNNQRNNDNLKYNMPMPINMPTSREYGRFTTTTSRYSSSTVTSPRSSNLDSARYASNDSEDLFRRTNSPRPLLTINDYLNDKPKFPPAYVPPSRPLYSPKKSPPTRRSMNQIPVRNIYCKNFRVEFKLATFNTL</sequence>
<gene>
    <name evidence="3" type="ORF">IZO911_LOCUS30047</name>
</gene>
<evidence type="ECO:0000256" key="1">
    <source>
        <dbReference type="SAM" id="Coils"/>
    </source>
</evidence>
<feature type="compositionally biased region" description="Low complexity" evidence="2">
    <location>
        <begin position="197"/>
        <end position="213"/>
    </location>
</feature>
<dbReference type="Proteomes" id="UP000663860">
    <property type="component" value="Unassembled WGS sequence"/>
</dbReference>
<accession>A0A814YBJ7</accession>
<reference evidence="3" key="1">
    <citation type="submission" date="2021-02" db="EMBL/GenBank/DDBJ databases">
        <authorList>
            <person name="Nowell W R."/>
        </authorList>
    </citation>
    <scope>NUCLEOTIDE SEQUENCE</scope>
</reference>
<proteinExistence type="predicted"/>
<feature type="compositionally biased region" description="Pro residues" evidence="2">
    <location>
        <begin position="251"/>
        <end position="260"/>
    </location>
</feature>
<dbReference type="AlphaFoldDB" id="A0A814YBJ7"/>
<comment type="caution">
    <text evidence="3">The sequence shown here is derived from an EMBL/GenBank/DDBJ whole genome shotgun (WGS) entry which is preliminary data.</text>
</comment>
<evidence type="ECO:0000313" key="4">
    <source>
        <dbReference type="Proteomes" id="UP000663860"/>
    </source>
</evidence>
<name>A0A814YBJ7_9BILA</name>
<keyword evidence="1" id="KW-0175">Coiled coil</keyword>
<protein>
    <submittedName>
        <fullName evidence="3">Uncharacterized protein</fullName>
    </submittedName>
</protein>
<organism evidence="3 4">
    <name type="scientific">Adineta steineri</name>
    <dbReference type="NCBI Taxonomy" id="433720"/>
    <lineage>
        <taxon>Eukaryota</taxon>
        <taxon>Metazoa</taxon>
        <taxon>Spiralia</taxon>
        <taxon>Gnathifera</taxon>
        <taxon>Rotifera</taxon>
        <taxon>Eurotatoria</taxon>
        <taxon>Bdelloidea</taxon>
        <taxon>Adinetida</taxon>
        <taxon>Adinetidae</taxon>
        <taxon>Adineta</taxon>
    </lineage>
</organism>
<feature type="region of interest" description="Disordered" evidence="2">
    <location>
        <begin position="197"/>
        <end position="218"/>
    </location>
</feature>
<feature type="coiled-coil region" evidence="1">
    <location>
        <begin position="64"/>
        <end position="161"/>
    </location>
</feature>